<evidence type="ECO:0000256" key="1">
    <source>
        <dbReference type="SAM" id="MobiDB-lite"/>
    </source>
</evidence>
<name>A0A3R7QSP6_PENVA</name>
<dbReference type="AlphaFoldDB" id="A0A3R7QSP6"/>
<proteinExistence type="predicted"/>
<evidence type="ECO:0000256" key="2">
    <source>
        <dbReference type="SAM" id="SignalP"/>
    </source>
</evidence>
<feature type="signal peptide" evidence="2">
    <location>
        <begin position="1"/>
        <end position="24"/>
    </location>
</feature>
<gene>
    <name evidence="3" type="ORF">C7M84_004606</name>
</gene>
<reference evidence="3 4" key="1">
    <citation type="submission" date="2018-04" db="EMBL/GenBank/DDBJ databases">
        <authorList>
            <person name="Zhang X."/>
            <person name="Yuan J."/>
            <person name="Li F."/>
            <person name="Xiang J."/>
        </authorList>
    </citation>
    <scope>NUCLEOTIDE SEQUENCE [LARGE SCALE GENOMIC DNA]</scope>
    <source>
        <tissue evidence="3">Muscle</tissue>
    </source>
</reference>
<feature type="compositionally biased region" description="Low complexity" evidence="1">
    <location>
        <begin position="419"/>
        <end position="435"/>
    </location>
</feature>
<reference evidence="3 4" key="2">
    <citation type="submission" date="2019-01" db="EMBL/GenBank/DDBJ databases">
        <title>The decoding of complex shrimp genome reveals the adaptation for benthos swimmer, frequently molting mechanism and breeding impact on genome.</title>
        <authorList>
            <person name="Sun Y."/>
            <person name="Gao Y."/>
            <person name="Yu Y."/>
        </authorList>
    </citation>
    <scope>NUCLEOTIDE SEQUENCE [LARGE SCALE GENOMIC DNA]</scope>
    <source>
        <tissue evidence="3">Muscle</tissue>
    </source>
</reference>
<accession>A0A3R7QSP6</accession>
<evidence type="ECO:0000313" key="4">
    <source>
        <dbReference type="Proteomes" id="UP000283509"/>
    </source>
</evidence>
<organism evidence="3 4">
    <name type="scientific">Penaeus vannamei</name>
    <name type="common">Whiteleg shrimp</name>
    <name type="synonym">Litopenaeus vannamei</name>
    <dbReference type="NCBI Taxonomy" id="6689"/>
    <lineage>
        <taxon>Eukaryota</taxon>
        <taxon>Metazoa</taxon>
        <taxon>Ecdysozoa</taxon>
        <taxon>Arthropoda</taxon>
        <taxon>Crustacea</taxon>
        <taxon>Multicrustacea</taxon>
        <taxon>Malacostraca</taxon>
        <taxon>Eumalacostraca</taxon>
        <taxon>Eucarida</taxon>
        <taxon>Decapoda</taxon>
        <taxon>Dendrobranchiata</taxon>
        <taxon>Penaeoidea</taxon>
        <taxon>Penaeidae</taxon>
        <taxon>Penaeus</taxon>
    </lineage>
</organism>
<feature type="region of interest" description="Disordered" evidence="1">
    <location>
        <begin position="419"/>
        <end position="451"/>
    </location>
</feature>
<protein>
    <submittedName>
        <fullName evidence="3">Uncharacterized protein</fullName>
    </submittedName>
</protein>
<comment type="caution">
    <text evidence="3">The sequence shown here is derived from an EMBL/GenBank/DDBJ whole genome shotgun (WGS) entry which is preliminary data.</text>
</comment>
<keyword evidence="2" id="KW-0732">Signal</keyword>
<feature type="chain" id="PRO_5018736231" evidence="2">
    <location>
        <begin position="25"/>
        <end position="451"/>
    </location>
</feature>
<dbReference type="EMBL" id="QCYY01001609">
    <property type="protein sequence ID" value="ROT76791.1"/>
    <property type="molecule type" value="Genomic_DNA"/>
</dbReference>
<evidence type="ECO:0000313" key="3">
    <source>
        <dbReference type="EMBL" id="ROT76791.1"/>
    </source>
</evidence>
<sequence>MGRCASPVVSSVLPASCLLPLTSSLSLQASLSLFSSVASFISRLSYLSCRLPIFSPVWPGPPSPSSPSSCCPPLPSSLLSVARLSVLPPPVCGLLWRTSLLSLVCRPSSYLVALQSQPLGECGLSCLPRSWVVLLFLLLRRWPRRGPCFLPPPAPKLSLAHRQSFLLFLLLASVAPAFLHPPVAPALASHPLAAPFLLLLASAAAPLSASCRCALTSFSLLSLHSLYDRCAQLCTYTTSFLRRPRLPLHRVARHTLSLPKLLQHRYAPALPLLTRCLSLLSATSCLPSSCFAPYLPLPCFFLLSRCPLLSCLLQPVLPPPPLPLLLLSSSLPCSFLLLPVAPAHSTSSPLPLLFILLPLSLTLLSLLLSRCPALPLLLPCPCSSSSSVAPAYSSPVVPSSSFPPASLYPLPSPPSLLFPSHSTTSAPSLSPFSLRRPPPPSPVSLSPCLSV</sequence>
<dbReference type="Proteomes" id="UP000283509">
    <property type="component" value="Unassembled WGS sequence"/>
</dbReference>
<keyword evidence="4" id="KW-1185">Reference proteome</keyword>